<dbReference type="InterPro" id="IPR046960">
    <property type="entry name" value="PPR_At4g14850-like_plant"/>
</dbReference>
<dbReference type="InterPro" id="IPR011990">
    <property type="entry name" value="TPR-like_helical_dom_sf"/>
</dbReference>
<dbReference type="FunFam" id="1.25.40.10:FF:000090">
    <property type="entry name" value="Pentatricopeptide repeat-containing protein, chloroplastic"/>
    <property type="match status" value="1"/>
</dbReference>
<dbReference type="GO" id="GO:0003723">
    <property type="term" value="F:RNA binding"/>
    <property type="evidence" value="ECO:0007669"/>
    <property type="project" value="InterPro"/>
</dbReference>
<sequence>MPSCRLLYFNFILSSSTFNHPHHRYCSSSRFLFSTVVHNNKRKSNGHDSSDFLLLQCLSQRRLQEAKDLLDRDTRCSNNVVVWTSLLSKYARHGYVNEARTLFELMPVRNVVTHNAMLSAYLQSGRINEACQMFDEMPERNVVSWTSILSGLTNVGRIDDARNLFNYMPEKNVVSWNAMMVGLIRNGDLAEARRLFDIMPVRNFVSWNTMISGYCRAGDVEEGYKMFQRMPDRNVVSWTAMIGGFTLGKQIHAQLIVHAFENDDYDGRLSKSLIHMYCEFAIMDSAHSIFSKFPYKQVVQSCNSMINGYIRIGLLEKAREVFDATSMISGYFHAGNVCEASCLFDRMMERDPIAWTVMIAGNVQNELFTEAIYYFMQMRIEGVEPLEATYSTLIGAAGAITNIHLGKQLLCLLLKTKSKLDLNLENSLISMYSKCGELDEAYRLFSDMQCRDIVSWNSMIMGFSHHGFAKEALELFVIMQETGIYPNSVTFLGVLSACSHAGWVDQGWEVFNSMSQDGSVLPGTEHYVCMVDLLGRAGKVVEAAEFVMKLQFEPGPSIWGALLGVCGLIEMNADIAKLAAQRILELDPTNAPAHVLLSNIYAAAGQHGQVGMLRKAMRLKGVRKIPGCSWILLKGKLHVFLSGDRSHPQANLIVSLLQEIVGGTKWCFNDINVLE</sequence>
<dbReference type="PANTHER" id="PTHR47926">
    <property type="entry name" value="PENTATRICOPEPTIDE REPEAT-CONTAINING PROTEIN"/>
    <property type="match status" value="1"/>
</dbReference>
<organism evidence="3 4">
    <name type="scientific">Aquilegia coerulea</name>
    <name type="common">Rocky mountain columbine</name>
    <dbReference type="NCBI Taxonomy" id="218851"/>
    <lineage>
        <taxon>Eukaryota</taxon>
        <taxon>Viridiplantae</taxon>
        <taxon>Streptophyta</taxon>
        <taxon>Embryophyta</taxon>
        <taxon>Tracheophyta</taxon>
        <taxon>Spermatophyta</taxon>
        <taxon>Magnoliopsida</taxon>
        <taxon>Ranunculales</taxon>
        <taxon>Ranunculaceae</taxon>
        <taxon>Thalictroideae</taxon>
        <taxon>Aquilegia</taxon>
    </lineage>
</organism>
<dbReference type="GO" id="GO:0009451">
    <property type="term" value="P:RNA modification"/>
    <property type="evidence" value="ECO:0007669"/>
    <property type="project" value="InterPro"/>
</dbReference>
<dbReference type="PANTHER" id="PTHR47926:SF404">
    <property type="entry name" value="(PPR) REPEAT-CONTAINING PROTEIN, PUTATIVE-RELATED"/>
    <property type="match status" value="1"/>
</dbReference>
<dbReference type="Gene3D" id="1.25.40.10">
    <property type="entry name" value="Tetratricopeptide repeat domain"/>
    <property type="match status" value="7"/>
</dbReference>
<protein>
    <submittedName>
        <fullName evidence="3">Uncharacterized protein</fullName>
    </submittedName>
</protein>
<dbReference type="Pfam" id="PF01535">
    <property type="entry name" value="PPR"/>
    <property type="match status" value="6"/>
</dbReference>
<dbReference type="STRING" id="218851.A0A2G5F7P5"/>
<feature type="repeat" description="PPR" evidence="2">
    <location>
        <begin position="421"/>
        <end position="451"/>
    </location>
</feature>
<feature type="repeat" description="PPR" evidence="2">
    <location>
        <begin position="487"/>
        <end position="521"/>
    </location>
</feature>
<evidence type="ECO:0000313" key="4">
    <source>
        <dbReference type="Proteomes" id="UP000230069"/>
    </source>
</evidence>
<dbReference type="InParanoid" id="A0A2G5F7P5"/>
<dbReference type="SUPFAM" id="SSF48452">
    <property type="entry name" value="TPR-like"/>
    <property type="match status" value="1"/>
</dbReference>
<dbReference type="FunFam" id="1.25.40.10:FF:000125">
    <property type="entry name" value="Pentatricopeptide repeat-containing protein"/>
    <property type="match status" value="1"/>
</dbReference>
<feature type="repeat" description="PPR" evidence="2">
    <location>
        <begin position="203"/>
        <end position="237"/>
    </location>
</feature>
<dbReference type="GO" id="GO:0048731">
    <property type="term" value="P:system development"/>
    <property type="evidence" value="ECO:0007669"/>
    <property type="project" value="UniProtKB-ARBA"/>
</dbReference>
<keyword evidence="4" id="KW-1185">Reference proteome</keyword>
<feature type="repeat" description="PPR" evidence="2">
    <location>
        <begin position="79"/>
        <end position="109"/>
    </location>
</feature>
<feature type="repeat" description="PPR" evidence="2">
    <location>
        <begin position="110"/>
        <end position="144"/>
    </location>
</feature>
<keyword evidence="1" id="KW-0677">Repeat</keyword>
<dbReference type="OrthoDB" id="757703at2759"/>
<evidence type="ECO:0000313" key="3">
    <source>
        <dbReference type="EMBL" id="PIA63946.1"/>
    </source>
</evidence>
<name>A0A2G5F7P5_AQUCA</name>
<gene>
    <name evidence="3" type="ORF">AQUCO_00201336v1</name>
</gene>
<dbReference type="Pfam" id="PF20431">
    <property type="entry name" value="E_motif"/>
    <property type="match status" value="1"/>
</dbReference>
<dbReference type="FunCoup" id="A0A2G5F7P5">
    <property type="interactions" value="163"/>
</dbReference>
<dbReference type="Pfam" id="PF13041">
    <property type="entry name" value="PPR_2"/>
    <property type="match status" value="2"/>
</dbReference>
<evidence type="ECO:0000256" key="2">
    <source>
        <dbReference type="PROSITE-ProRule" id="PRU00708"/>
    </source>
</evidence>
<dbReference type="PROSITE" id="PS51375">
    <property type="entry name" value="PPR"/>
    <property type="match status" value="8"/>
</dbReference>
<dbReference type="AlphaFoldDB" id="A0A2G5F7P5"/>
<feature type="repeat" description="PPR" evidence="2">
    <location>
        <begin position="452"/>
        <end position="486"/>
    </location>
</feature>
<feature type="repeat" description="PPR" evidence="2">
    <location>
        <begin position="172"/>
        <end position="202"/>
    </location>
</feature>
<dbReference type="InterPro" id="IPR046848">
    <property type="entry name" value="E_motif"/>
</dbReference>
<evidence type="ECO:0000256" key="1">
    <source>
        <dbReference type="ARBA" id="ARBA00022737"/>
    </source>
</evidence>
<feature type="repeat" description="PPR" evidence="2">
    <location>
        <begin position="351"/>
        <end position="385"/>
    </location>
</feature>
<accession>A0A2G5F7P5</accession>
<dbReference type="EMBL" id="KZ305019">
    <property type="protein sequence ID" value="PIA63946.1"/>
    <property type="molecule type" value="Genomic_DNA"/>
</dbReference>
<reference evidence="3 4" key="1">
    <citation type="submission" date="2017-09" db="EMBL/GenBank/DDBJ databases">
        <title>WGS assembly of Aquilegia coerulea Goldsmith.</title>
        <authorList>
            <person name="Hodges S."/>
            <person name="Kramer E."/>
            <person name="Nordborg M."/>
            <person name="Tomkins J."/>
            <person name="Borevitz J."/>
            <person name="Derieg N."/>
            <person name="Yan J."/>
            <person name="Mihaltcheva S."/>
            <person name="Hayes R.D."/>
            <person name="Rokhsar D."/>
        </authorList>
    </citation>
    <scope>NUCLEOTIDE SEQUENCE [LARGE SCALE GENOMIC DNA]</scope>
    <source>
        <strain evidence="4">cv. Goldsmith</strain>
    </source>
</reference>
<dbReference type="Proteomes" id="UP000230069">
    <property type="component" value="Unassembled WGS sequence"/>
</dbReference>
<proteinExistence type="predicted"/>
<dbReference type="InterPro" id="IPR002885">
    <property type="entry name" value="PPR_rpt"/>
</dbReference>
<dbReference type="NCBIfam" id="TIGR00756">
    <property type="entry name" value="PPR"/>
    <property type="match status" value="10"/>
</dbReference>